<dbReference type="AlphaFoldDB" id="A0A0Q2LY17"/>
<dbReference type="GO" id="GO:0080090">
    <property type="term" value="P:regulation of primary metabolic process"/>
    <property type="evidence" value="ECO:0007669"/>
    <property type="project" value="UniProtKB-ARBA"/>
</dbReference>
<keyword evidence="7 12" id="KW-0547">Nucleotide-binding</keyword>
<dbReference type="PROSITE" id="PS00108">
    <property type="entry name" value="PROTEIN_KINASE_ST"/>
    <property type="match status" value="1"/>
</dbReference>
<protein>
    <recommendedName>
        <fullName evidence="2">non-specific serine/threonine protein kinase</fullName>
        <ecNumber evidence="2">2.7.11.1</ecNumber>
    </recommendedName>
</protein>
<dbReference type="GO" id="GO:0005524">
    <property type="term" value="F:ATP binding"/>
    <property type="evidence" value="ECO:0007669"/>
    <property type="project" value="UniProtKB-UniRule"/>
</dbReference>
<sequence>MEHGTPFGRYELLDLLGRGGMGEVWRAYDTATERVVALKVLPVQFAGDAVFQERFRREARSAAALDEPHVVPIYDFGEIDGRLYVTMRLIKGRDLHSILRDGAISADRAVAIIDQIGAALHAAHQAGLVHRDVKPSNILVTDDDFAYLIDFGIARAANQTGLTSTAGVIGTWAYLAPERVSTGQTDARADIYALTCVLYECLTGSQPFPGDSLEQQVGGHLALPPPRPSDRLPDTPSELDTVVARGMAKNPDDRYATTRELTRAARAAVSAPVTGPNTLPATAVAPLAPPSPQDGTLTGPTQHAPVPRSPNAPGPAKSRKGRLIALGSTAAVLAVVVVATIALTNSDDHGTSPRGATTAAPTALPNTGPFTGTFTAAAGQRLMWDGSPLGSAGDAAYSESWKLRSACSANGCVATAVTGGRYAVKDLVFDDADGNWVAVSTTRGKCRARDDDEVWNVIVLRPQPNGSMGGEFTQITANGCASKRTATLTRTADADISRLADPTKLARRVISPAAALRGSYKQQVTYPNGNKFTHTETVRTDCLRTGDRCISRLTNEKGGGETLVFGNGAWTRNEVFDSPCPSGGSSIDTWTSTLPLPTPPQDPIPTLTGHGYDEAGPGTKCHSWPFEILLNRTGD</sequence>
<evidence type="ECO:0000256" key="5">
    <source>
        <dbReference type="ARBA" id="ARBA00022679"/>
    </source>
</evidence>
<feature type="domain" description="Protein kinase" evidence="14">
    <location>
        <begin position="10"/>
        <end position="269"/>
    </location>
</feature>
<keyword evidence="6" id="KW-0812">Transmembrane</keyword>
<proteinExistence type="predicted"/>
<feature type="binding site" evidence="12">
    <location>
        <position position="39"/>
    </location>
    <ligand>
        <name>ATP</name>
        <dbReference type="ChEBI" id="CHEBI:30616"/>
    </ligand>
</feature>
<name>A0A0Q2LY17_MYCGO</name>
<dbReference type="PROSITE" id="PS00107">
    <property type="entry name" value="PROTEIN_KINASE_ATP"/>
    <property type="match status" value="1"/>
</dbReference>
<evidence type="ECO:0000256" key="1">
    <source>
        <dbReference type="ARBA" id="ARBA00004162"/>
    </source>
</evidence>
<dbReference type="Gene3D" id="1.10.510.10">
    <property type="entry name" value="Transferase(Phosphotransferase) domain 1"/>
    <property type="match status" value="1"/>
</dbReference>
<keyword evidence="5" id="KW-0808">Transferase</keyword>
<evidence type="ECO:0000256" key="8">
    <source>
        <dbReference type="ARBA" id="ARBA00022777"/>
    </source>
</evidence>
<evidence type="ECO:0000256" key="11">
    <source>
        <dbReference type="ARBA" id="ARBA00023136"/>
    </source>
</evidence>
<dbReference type="InterPro" id="IPR017441">
    <property type="entry name" value="Protein_kinase_ATP_BS"/>
</dbReference>
<dbReference type="SMART" id="SM00220">
    <property type="entry name" value="S_TKc"/>
    <property type="match status" value="1"/>
</dbReference>
<dbReference type="PROSITE" id="PS50011">
    <property type="entry name" value="PROTEIN_KINASE_DOM"/>
    <property type="match status" value="1"/>
</dbReference>
<dbReference type="FunFam" id="1.10.510.10:FF:000021">
    <property type="entry name" value="Serine/threonine protein kinase"/>
    <property type="match status" value="1"/>
</dbReference>
<evidence type="ECO:0000313" key="15">
    <source>
        <dbReference type="EMBL" id="KQH80769.1"/>
    </source>
</evidence>
<dbReference type="RefSeq" id="WP_055576382.1">
    <property type="nucleotide sequence ID" value="NZ_LKTM01000010.1"/>
</dbReference>
<evidence type="ECO:0000256" key="7">
    <source>
        <dbReference type="ARBA" id="ARBA00022741"/>
    </source>
</evidence>
<keyword evidence="3" id="KW-1003">Cell membrane</keyword>
<dbReference type="OrthoDB" id="4497069at2"/>
<dbReference type="EC" id="2.7.11.1" evidence="2"/>
<dbReference type="InterPro" id="IPR011009">
    <property type="entry name" value="Kinase-like_dom_sf"/>
</dbReference>
<dbReference type="GO" id="GO:0005886">
    <property type="term" value="C:plasma membrane"/>
    <property type="evidence" value="ECO:0007669"/>
    <property type="project" value="UniProtKB-SubCell"/>
</dbReference>
<dbReference type="Pfam" id="PF00069">
    <property type="entry name" value="Pkinase"/>
    <property type="match status" value="1"/>
</dbReference>
<keyword evidence="8" id="KW-0418">Kinase</keyword>
<evidence type="ECO:0000313" key="16">
    <source>
        <dbReference type="Proteomes" id="UP000051677"/>
    </source>
</evidence>
<organism evidence="15 16">
    <name type="scientific">Mycobacterium gordonae</name>
    <dbReference type="NCBI Taxonomy" id="1778"/>
    <lineage>
        <taxon>Bacteria</taxon>
        <taxon>Bacillati</taxon>
        <taxon>Actinomycetota</taxon>
        <taxon>Actinomycetes</taxon>
        <taxon>Mycobacteriales</taxon>
        <taxon>Mycobacteriaceae</taxon>
        <taxon>Mycobacterium</taxon>
    </lineage>
</organism>
<dbReference type="SUPFAM" id="SSF56112">
    <property type="entry name" value="Protein kinase-like (PK-like)"/>
    <property type="match status" value="1"/>
</dbReference>
<keyword evidence="10" id="KW-1133">Transmembrane helix</keyword>
<reference evidence="15 16" key="1">
    <citation type="submission" date="2015-10" db="EMBL/GenBank/DDBJ databases">
        <title>Mycobacterium gordonae draft genome assembly.</title>
        <authorList>
            <person name="Ustinova V."/>
            <person name="Smirnova T."/>
            <person name="Blagodatskikh K."/>
            <person name="Varlamov D."/>
            <person name="Larionova E."/>
            <person name="Chernousova L."/>
        </authorList>
    </citation>
    <scope>NUCLEOTIDE SEQUENCE [LARGE SCALE GENOMIC DNA]</scope>
    <source>
        <strain evidence="15 16">CTRI 14-8773</strain>
    </source>
</reference>
<evidence type="ECO:0000259" key="14">
    <source>
        <dbReference type="PROSITE" id="PS50011"/>
    </source>
</evidence>
<keyword evidence="11" id="KW-0472">Membrane</keyword>
<comment type="subcellular location">
    <subcellularLocation>
        <location evidence="1">Cell membrane</location>
        <topology evidence="1">Single-pass membrane protein</topology>
    </subcellularLocation>
</comment>
<feature type="compositionally biased region" description="Low complexity" evidence="13">
    <location>
        <begin position="352"/>
        <end position="368"/>
    </location>
</feature>
<feature type="compositionally biased region" description="Low complexity" evidence="13">
    <location>
        <begin position="276"/>
        <end position="286"/>
    </location>
</feature>
<feature type="region of interest" description="Disordered" evidence="13">
    <location>
        <begin position="267"/>
        <end position="319"/>
    </location>
</feature>
<evidence type="ECO:0000256" key="4">
    <source>
        <dbReference type="ARBA" id="ARBA00022527"/>
    </source>
</evidence>
<evidence type="ECO:0000256" key="2">
    <source>
        <dbReference type="ARBA" id="ARBA00012513"/>
    </source>
</evidence>
<keyword evidence="4" id="KW-0723">Serine/threonine-protein kinase</keyword>
<evidence type="ECO:0000256" key="13">
    <source>
        <dbReference type="SAM" id="MobiDB-lite"/>
    </source>
</evidence>
<feature type="region of interest" description="Disordered" evidence="13">
    <location>
        <begin position="345"/>
        <end position="368"/>
    </location>
</feature>
<dbReference type="InterPro" id="IPR008271">
    <property type="entry name" value="Ser/Thr_kinase_AS"/>
</dbReference>
<evidence type="ECO:0000256" key="12">
    <source>
        <dbReference type="PROSITE-ProRule" id="PRU10141"/>
    </source>
</evidence>
<evidence type="ECO:0000256" key="10">
    <source>
        <dbReference type="ARBA" id="ARBA00022989"/>
    </source>
</evidence>
<dbReference type="Proteomes" id="UP000051677">
    <property type="component" value="Unassembled WGS sequence"/>
</dbReference>
<gene>
    <name evidence="15" type="ORF">AO501_31185</name>
</gene>
<dbReference type="Gene3D" id="3.30.200.20">
    <property type="entry name" value="Phosphorylase Kinase, domain 1"/>
    <property type="match status" value="1"/>
</dbReference>
<accession>A0A0Q2LY17</accession>
<dbReference type="InterPro" id="IPR000719">
    <property type="entry name" value="Prot_kinase_dom"/>
</dbReference>
<dbReference type="GO" id="GO:0004674">
    <property type="term" value="F:protein serine/threonine kinase activity"/>
    <property type="evidence" value="ECO:0007669"/>
    <property type="project" value="UniProtKB-KW"/>
</dbReference>
<evidence type="ECO:0000256" key="3">
    <source>
        <dbReference type="ARBA" id="ARBA00022475"/>
    </source>
</evidence>
<dbReference type="CDD" id="cd14014">
    <property type="entry name" value="STKc_PknB_like"/>
    <property type="match status" value="1"/>
</dbReference>
<dbReference type="PANTHER" id="PTHR43289:SF6">
    <property type="entry name" value="SERINE_THREONINE-PROTEIN KINASE NEKL-3"/>
    <property type="match status" value="1"/>
</dbReference>
<keyword evidence="9 12" id="KW-0067">ATP-binding</keyword>
<evidence type="ECO:0000256" key="6">
    <source>
        <dbReference type="ARBA" id="ARBA00022692"/>
    </source>
</evidence>
<dbReference type="PANTHER" id="PTHR43289">
    <property type="entry name" value="MITOGEN-ACTIVATED PROTEIN KINASE KINASE KINASE 20-RELATED"/>
    <property type="match status" value="1"/>
</dbReference>
<comment type="caution">
    <text evidence="15">The sequence shown here is derived from an EMBL/GenBank/DDBJ whole genome shotgun (WGS) entry which is preliminary data.</text>
</comment>
<evidence type="ECO:0000256" key="9">
    <source>
        <dbReference type="ARBA" id="ARBA00022840"/>
    </source>
</evidence>
<dbReference type="EMBL" id="LKTM01000010">
    <property type="protein sequence ID" value="KQH80769.1"/>
    <property type="molecule type" value="Genomic_DNA"/>
</dbReference>